<protein>
    <submittedName>
        <fullName evidence="3">7TM_GPCR_Srx domain-containing protein</fullName>
    </submittedName>
</protein>
<feature type="transmembrane region" description="Helical" evidence="1">
    <location>
        <begin position="240"/>
        <end position="266"/>
    </location>
</feature>
<feature type="transmembrane region" description="Helical" evidence="1">
    <location>
        <begin position="74"/>
        <end position="97"/>
    </location>
</feature>
<accession>A0A0N5A1S4</accession>
<proteinExistence type="predicted"/>
<feature type="transmembrane region" description="Helical" evidence="1">
    <location>
        <begin position="201"/>
        <end position="220"/>
    </location>
</feature>
<dbReference type="AlphaFoldDB" id="A0A0N5A1S4"/>
<name>A0A0N5A1S4_PARTI</name>
<dbReference type="Proteomes" id="UP000038045">
    <property type="component" value="Unplaced"/>
</dbReference>
<evidence type="ECO:0000313" key="2">
    <source>
        <dbReference type="Proteomes" id="UP000038045"/>
    </source>
</evidence>
<sequence length="281" mass="33233">MIISDFLKCITQATVVIPLSFFGDSYFQGYKESFIFRILCEMDTFGYQVGINLLLSFTIIKTMLIFFPKKFEKIYIHILIVISWLYGVFVILLHLYLQVHKTYSSTKLSLHFIYLNGIDNTIKWLNYTLIINDNIPLLIFAMYLALFIKFRYKNNKMLSKRINLVRSSTWFQHNNKVNCENSSKALKTQLTYEMIIKHQNIYFQLRILFQGFILAFVQVLETMGQLHGLKIQEAVGNDKAIYWLIFLNCFTIFHNCFSGISLFLCITPARTFLKKFFNKFF</sequence>
<keyword evidence="1" id="KW-0472">Membrane</keyword>
<evidence type="ECO:0000313" key="3">
    <source>
        <dbReference type="WBParaSite" id="PTRK_0001557250.1"/>
    </source>
</evidence>
<feature type="transmembrane region" description="Helical" evidence="1">
    <location>
        <begin position="45"/>
        <end position="67"/>
    </location>
</feature>
<feature type="transmembrane region" description="Helical" evidence="1">
    <location>
        <begin position="135"/>
        <end position="152"/>
    </location>
</feature>
<keyword evidence="1" id="KW-0812">Transmembrane</keyword>
<dbReference type="WBParaSite" id="PTRK_0001557250.1">
    <property type="protein sequence ID" value="PTRK_0001557250.1"/>
    <property type="gene ID" value="PTRK_0001557250"/>
</dbReference>
<evidence type="ECO:0000256" key="1">
    <source>
        <dbReference type="SAM" id="Phobius"/>
    </source>
</evidence>
<reference evidence="3" key="1">
    <citation type="submission" date="2017-02" db="UniProtKB">
        <authorList>
            <consortium name="WormBaseParasite"/>
        </authorList>
    </citation>
    <scope>IDENTIFICATION</scope>
</reference>
<keyword evidence="1" id="KW-1133">Transmembrane helix</keyword>
<keyword evidence="2" id="KW-1185">Reference proteome</keyword>
<organism evidence="2 3">
    <name type="scientific">Parastrongyloides trichosuri</name>
    <name type="common">Possum-specific nematode worm</name>
    <dbReference type="NCBI Taxonomy" id="131310"/>
    <lineage>
        <taxon>Eukaryota</taxon>
        <taxon>Metazoa</taxon>
        <taxon>Ecdysozoa</taxon>
        <taxon>Nematoda</taxon>
        <taxon>Chromadorea</taxon>
        <taxon>Rhabditida</taxon>
        <taxon>Tylenchina</taxon>
        <taxon>Panagrolaimomorpha</taxon>
        <taxon>Strongyloidoidea</taxon>
        <taxon>Strongyloididae</taxon>
        <taxon>Parastrongyloides</taxon>
    </lineage>
</organism>